<dbReference type="SMART" id="SM00347">
    <property type="entry name" value="HTH_MARR"/>
    <property type="match status" value="1"/>
</dbReference>
<dbReference type="PRINTS" id="PR00598">
    <property type="entry name" value="HTHMARR"/>
</dbReference>
<accession>A0A9X9BQ73</accession>
<dbReference type="RefSeq" id="WP_083381349.1">
    <property type="nucleotide sequence ID" value="NZ_FNSU01000002.1"/>
</dbReference>
<sequence>MSDNESSKGHVDEVEHVPETGHRSKMTEDNNWDQRVGFLMHDVSRLRRMVFDSFVKPLGVTRSRWWVLACLSRQDGMNQSDLASVLELGKAALGGLLDRLESSGLIERRADGNDRRAKRIYLTHRGHQTVKEMHHLSHQMSERVLEGLSHDQRLLLARMFALLKSNLLSIKQERGMDSI</sequence>
<dbReference type="InterPro" id="IPR023187">
    <property type="entry name" value="Tscrpt_reg_MarR-type_CS"/>
</dbReference>
<dbReference type="EMBL" id="VFEQ01000014">
    <property type="protein sequence ID" value="TWR56163.1"/>
    <property type="molecule type" value="Genomic_DNA"/>
</dbReference>
<feature type="domain" description="HTH marR-type" evidence="5">
    <location>
        <begin position="33"/>
        <end position="165"/>
    </location>
</feature>
<evidence type="ECO:0000259" key="5">
    <source>
        <dbReference type="PROSITE" id="PS50995"/>
    </source>
</evidence>
<proteinExistence type="predicted"/>
<dbReference type="OrthoDB" id="32523at2"/>
<dbReference type="PROSITE" id="PS50995">
    <property type="entry name" value="HTH_MARR_2"/>
    <property type="match status" value="1"/>
</dbReference>
<keyword evidence="2" id="KW-0238">DNA-binding</keyword>
<dbReference type="Proteomes" id="UP000316123">
    <property type="component" value="Unassembled WGS sequence"/>
</dbReference>
<dbReference type="GO" id="GO:0003677">
    <property type="term" value="F:DNA binding"/>
    <property type="evidence" value="ECO:0007669"/>
    <property type="project" value="UniProtKB-KW"/>
</dbReference>
<name>A0A9X9BQ73_PSEMA</name>
<dbReference type="InterPro" id="IPR039422">
    <property type="entry name" value="MarR/SlyA-like"/>
</dbReference>
<dbReference type="Gene3D" id="1.10.10.10">
    <property type="entry name" value="Winged helix-like DNA-binding domain superfamily/Winged helix DNA-binding domain"/>
    <property type="match status" value="1"/>
</dbReference>
<dbReference type="GO" id="GO:0006950">
    <property type="term" value="P:response to stress"/>
    <property type="evidence" value="ECO:0007669"/>
    <property type="project" value="TreeGrafter"/>
</dbReference>
<reference evidence="6 7" key="1">
    <citation type="submission" date="2019-06" db="EMBL/GenBank/DDBJ databases">
        <title>Pseudomonas bimorpha sp. nov. isolated from bovine raw milk and skim milk concentrate.</title>
        <authorList>
            <person name="Hofmann K."/>
            <person name="Huptas C."/>
            <person name="Doll E."/>
            <person name="Scherer S."/>
            <person name="Wenning M."/>
        </authorList>
    </citation>
    <scope>NUCLEOTIDE SEQUENCE [LARGE SCALE GENOMIC DNA]</scope>
    <source>
        <strain evidence="6 7">DSM 13124</strain>
    </source>
</reference>
<dbReference type="Pfam" id="PF01047">
    <property type="entry name" value="MarR"/>
    <property type="match status" value="1"/>
</dbReference>
<evidence type="ECO:0000256" key="2">
    <source>
        <dbReference type="ARBA" id="ARBA00023125"/>
    </source>
</evidence>
<organism evidence="6 7">
    <name type="scientific">Pseudomonas marginalis</name>
    <name type="common">Pseudomonas panacis</name>
    <dbReference type="NCBI Taxonomy" id="298"/>
    <lineage>
        <taxon>Bacteria</taxon>
        <taxon>Pseudomonadati</taxon>
        <taxon>Pseudomonadota</taxon>
        <taxon>Gammaproteobacteria</taxon>
        <taxon>Pseudomonadales</taxon>
        <taxon>Pseudomonadaceae</taxon>
        <taxon>Pseudomonas</taxon>
    </lineage>
</organism>
<evidence type="ECO:0000256" key="1">
    <source>
        <dbReference type="ARBA" id="ARBA00023015"/>
    </source>
</evidence>
<protein>
    <submittedName>
        <fullName evidence="6">MarR family transcriptional regulator</fullName>
    </submittedName>
</protein>
<dbReference type="PANTHER" id="PTHR33164">
    <property type="entry name" value="TRANSCRIPTIONAL REGULATOR, MARR FAMILY"/>
    <property type="match status" value="1"/>
</dbReference>
<evidence type="ECO:0000256" key="3">
    <source>
        <dbReference type="ARBA" id="ARBA00023163"/>
    </source>
</evidence>
<gene>
    <name evidence="6" type="ORF">FIV41_20460</name>
</gene>
<evidence type="ECO:0000256" key="4">
    <source>
        <dbReference type="SAM" id="MobiDB-lite"/>
    </source>
</evidence>
<dbReference type="SUPFAM" id="SSF46785">
    <property type="entry name" value="Winged helix' DNA-binding domain"/>
    <property type="match status" value="1"/>
</dbReference>
<keyword evidence="1" id="KW-0805">Transcription regulation</keyword>
<evidence type="ECO:0000313" key="7">
    <source>
        <dbReference type="Proteomes" id="UP000316123"/>
    </source>
</evidence>
<dbReference type="AlphaFoldDB" id="A0A9X9BQ73"/>
<evidence type="ECO:0000313" key="6">
    <source>
        <dbReference type="EMBL" id="TWR56163.1"/>
    </source>
</evidence>
<feature type="region of interest" description="Disordered" evidence="4">
    <location>
        <begin position="1"/>
        <end position="28"/>
    </location>
</feature>
<dbReference type="PANTHER" id="PTHR33164:SF64">
    <property type="entry name" value="TRANSCRIPTIONAL REGULATOR SLYA"/>
    <property type="match status" value="1"/>
</dbReference>
<dbReference type="GO" id="GO:0003700">
    <property type="term" value="F:DNA-binding transcription factor activity"/>
    <property type="evidence" value="ECO:0007669"/>
    <property type="project" value="InterPro"/>
</dbReference>
<dbReference type="InterPro" id="IPR036388">
    <property type="entry name" value="WH-like_DNA-bd_sf"/>
</dbReference>
<dbReference type="PROSITE" id="PS01117">
    <property type="entry name" value="HTH_MARR_1"/>
    <property type="match status" value="1"/>
</dbReference>
<dbReference type="InterPro" id="IPR036390">
    <property type="entry name" value="WH_DNA-bd_sf"/>
</dbReference>
<dbReference type="InterPro" id="IPR000835">
    <property type="entry name" value="HTH_MarR-typ"/>
</dbReference>
<comment type="caution">
    <text evidence="6">The sequence shown here is derived from an EMBL/GenBank/DDBJ whole genome shotgun (WGS) entry which is preliminary data.</text>
</comment>
<keyword evidence="3" id="KW-0804">Transcription</keyword>